<dbReference type="InterPro" id="IPR029123">
    <property type="entry name" value="RBM39_linker"/>
</dbReference>
<keyword evidence="1" id="KW-0597">Phosphoprotein</keyword>
<reference evidence="7" key="1">
    <citation type="journal article" date="2020" name="Stud. Mycol.">
        <title>101 Dothideomycetes genomes: a test case for predicting lifestyles and emergence of pathogens.</title>
        <authorList>
            <person name="Haridas S."/>
            <person name="Albert R."/>
            <person name="Binder M."/>
            <person name="Bloem J."/>
            <person name="Labutti K."/>
            <person name="Salamov A."/>
            <person name="Andreopoulos B."/>
            <person name="Baker S."/>
            <person name="Barry K."/>
            <person name="Bills G."/>
            <person name="Bluhm B."/>
            <person name="Cannon C."/>
            <person name="Castanera R."/>
            <person name="Culley D."/>
            <person name="Daum C."/>
            <person name="Ezra D."/>
            <person name="Gonzalez J."/>
            <person name="Henrissat B."/>
            <person name="Kuo A."/>
            <person name="Liang C."/>
            <person name="Lipzen A."/>
            <person name="Lutzoni F."/>
            <person name="Magnuson J."/>
            <person name="Mondo S."/>
            <person name="Nolan M."/>
            <person name="Ohm R."/>
            <person name="Pangilinan J."/>
            <person name="Park H.-J."/>
            <person name="Ramirez L."/>
            <person name="Alfaro M."/>
            <person name="Sun H."/>
            <person name="Tritt A."/>
            <person name="Yoshinaga Y."/>
            <person name="Zwiers L.-H."/>
            <person name="Turgeon B."/>
            <person name="Goodwin S."/>
            <person name="Spatafora J."/>
            <person name="Crous P."/>
            <person name="Grigoriev I."/>
        </authorList>
    </citation>
    <scope>NUCLEOTIDE SEQUENCE</scope>
    <source>
        <strain evidence="7">CBS 269.34</strain>
    </source>
</reference>
<evidence type="ECO:0000313" key="8">
    <source>
        <dbReference type="Proteomes" id="UP000799750"/>
    </source>
</evidence>
<dbReference type="Gene3D" id="3.60.10.10">
    <property type="entry name" value="Endonuclease/exonuclease/phosphatase"/>
    <property type="match status" value="1"/>
</dbReference>
<dbReference type="GO" id="GO:0005634">
    <property type="term" value="C:nucleus"/>
    <property type="evidence" value="ECO:0007669"/>
    <property type="project" value="InterPro"/>
</dbReference>
<evidence type="ECO:0000256" key="4">
    <source>
        <dbReference type="PROSITE-ProRule" id="PRU00176"/>
    </source>
</evidence>
<evidence type="ECO:0000256" key="2">
    <source>
        <dbReference type="ARBA" id="ARBA00022737"/>
    </source>
</evidence>
<dbReference type="InterPro" id="IPR000504">
    <property type="entry name" value="RRM_dom"/>
</dbReference>
<dbReference type="Pfam" id="PF00076">
    <property type="entry name" value="RRM_1"/>
    <property type="match status" value="1"/>
</dbReference>
<keyword evidence="8" id="KW-1185">Reference proteome</keyword>
<evidence type="ECO:0000259" key="6">
    <source>
        <dbReference type="PROSITE" id="PS50102"/>
    </source>
</evidence>
<organism evidence="7 8">
    <name type="scientific">Lophium mytilinum</name>
    <dbReference type="NCBI Taxonomy" id="390894"/>
    <lineage>
        <taxon>Eukaryota</taxon>
        <taxon>Fungi</taxon>
        <taxon>Dikarya</taxon>
        <taxon>Ascomycota</taxon>
        <taxon>Pezizomycotina</taxon>
        <taxon>Dothideomycetes</taxon>
        <taxon>Pleosporomycetidae</taxon>
        <taxon>Mytilinidiales</taxon>
        <taxon>Mytilinidiaceae</taxon>
        <taxon>Lophium</taxon>
    </lineage>
</organism>
<dbReference type="Proteomes" id="UP000799750">
    <property type="component" value="Unassembled WGS sequence"/>
</dbReference>
<dbReference type="SUPFAM" id="SSF54928">
    <property type="entry name" value="RNA-binding domain, RBD"/>
    <property type="match status" value="1"/>
</dbReference>
<name>A0A6A6REZ8_9PEZI</name>
<dbReference type="OrthoDB" id="5411533at2759"/>
<dbReference type="InterPro" id="IPR035979">
    <property type="entry name" value="RBD_domain_sf"/>
</dbReference>
<dbReference type="InterPro" id="IPR006509">
    <property type="entry name" value="RBM39_SF"/>
</dbReference>
<keyword evidence="3 4" id="KW-0694">RNA-binding</keyword>
<evidence type="ECO:0000256" key="1">
    <source>
        <dbReference type="ARBA" id="ARBA00022553"/>
    </source>
</evidence>
<dbReference type="EMBL" id="MU004181">
    <property type="protein sequence ID" value="KAF2502037.1"/>
    <property type="molecule type" value="Genomic_DNA"/>
</dbReference>
<dbReference type="AlphaFoldDB" id="A0A6A6REZ8"/>
<dbReference type="InterPro" id="IPR012677">
    <property type="entry name" value="Nucleotide-bd_a/b_plait_sf"/>
</dbReference>
<evidence type="ECO:0000256" key="3">
    <source>
        <dbReference type="ARBA" id="ARBA00022884"/>
    </source>
</evidence>
<dbReference type="PROSITE" id="PS50102">
    <property type="entry name" value="RRM"/>
    <property type="match status" value="1"/>
</dbReference>
<dbReference type="PANTHER" id="PTHR48036">
    <property type="entry name" value="SPLICING FACTOR (PAD-1), PUTATIVE (AFU_ORTHOLOGUE AFUA_1G15810)-RELATED"/>
    <property type="match status" value="1"/>
</dbReference>
<keyword evidence="2" id="KW-0677">Repeat</keyword>
<dbReference type="Gene3D" id="3.30.70.330">
    <property type="match status" value="1"/>
</dbReference>
<feature type="region of interest" description="Disordered" evidence="5">
    <location>
        <begin position="121"/>
        <end position="144"/>
    </location>
</feature>
<gene>
    <name evidence="7" type="ORF">BU16DRAFT_554101</name>
</gene>
<sequence length="225" mass="24465">MTTIIKPASTPPIFHRNAARALQYTRAVWLSPTSDVPLKGWDAMSIRLLAVSVLSLGENQQRVVASNTDLDDGARNHLVIVCFVSCEARESPQETAGGASALDDTDVVGVNFSNYSRDSLTRKLARTDDPPAAKAERKPAQASGTVSGVPFHRLYVGNVHFSITEADLTTVFVPFGELEFVQLQKEENGRSRGYGFAKEALEKMNGFELAGRPIRVGLGNDKFTP</sequence>
<dbReference type="InterPro" id="IPR036691">
    <property type="entry name" value="Endo/exonu/phosph_ase_sf"/>
</dbReference>
<dbReference type="SMART" id="SM00360">
    <property type="entry name" value="RRM"/>
    <property type="match status" value="1"/>
</dbReference>
<feature type="compositionally biased region" description="Basic and acidic residues" evidence="5">
    <location>
        <begin position="121"/>
        <end position="139"/>
    </location>
</feature>
<evidence type="ECO:0000313" key="7">
    <source>
        <dbReference type="EMBL" id="KAF2502037.1"/>
    </source>
</evidence>
<dbReference type="GO" id="GO:0003723">
    <property type="term" value="F:RNA binding"/>
    <property type="evidence" value="ECO:0007669"/>
    <property type="project" value="UniProtKB-UniRule"/>
</dbReference>
<protein>
    <submittedName>
        <fullName evidence="7">RNA-binding domain-containing protein</fullName>
    </submittedName>
</protein>
<dbReference type="Pfam" id="PF15519">
    <property type="entry name" value="RBM39linker"/>
    <property type="match status" value="1"/>
</dbReference>
<feature type="domain" description="RRM" evidence="6">
    <location>
        <begin position="152"/>
        <end position="221"/>
    </location>
</feature>
<proteinExistence type="predicted"/>
<dbReference type="GO" id="GO:0006397">
    <property type="term" value="P:mRNA processing"/>
    <property type="evidence" value="ECO:0007669"/>
    <property type="project" value="InterPro"/>
</dbReference>
<evidence type="ECO:0000256" key="5">
    <source>
        <dbReference type="SAM" id="MobiDB-lite"/>
    </source>
</evidence>
<accession>A0A6A6REZ8</accession>